<name>A0ABD1F1Y3_HYPHA</name>
<dbReference type="Proteomes" id="UP001566132">
    <property type="component" value="Unassembled WGS sequence"/>
</dbReference>
<dbReference type="EMBL" id="JBDJPC010000003">
    <property type="protein sequence ID" value="KAL1509268.1"/>
    <property type="molecule type" value="Genomic_DNA"/>
</dbReference>
<reference evidence="2 3" key="1">
    <citation type="submission" date="2024-05" db="EMBL/GenBank/DDBJ databases">
        <title>Genetic variation in Jamaican populations of the coffee berry borer (Hypothenemus hampei).</title>
        <authorList>
            <person name="Errbii M."/>
            <person name="Myrie A."/>
        </authorList>
    </citation>
    <scope>NUCLEOTIDE SEQUENCE [LARGE SCALE GENOMIC DNA]</scope>
    <source>
        <strain evidence="2">JA-Hopewell-2020-01-JO</strain>
        <tissue evidence="2">Whole body</tissue>
    </source>
</reference>
<feature type="signal peptide" evidence="1">
    <location>
        <begin position="1"/>
        <end position="18"/>
    </location>
</feature>
<dbReference type="AlphaFoldDB" id="A0ABD1F1Y3"/>
<evidence type="ECO:0000256" key="1">
    <source>
        <dbReference type="SAM" id="SignalP"/>
    </source>
</evidence>
<keyword evidence="3" id="KW-1185">Reference proteome</keyword>
<protein>
    <submittedName>
        <fullName evidence="2">Uncharacterized protein</fullName>
    </submittedName>
</protein>
<sequence>MWLPILVCFLIINENSLALSENEFEELKKSLIESLKADPTLLADPILSNESRGFISEKVDKFIQLVYHRFGKIPRVKRSLNEESSKTISHIVGYGKVILTFKEIARRLTIISLQNKEIVKLKDEGQEVLTNSVQD</sequence>
<organism evidence="2 3">
    <name type="scientific">Hypothenemus hampei</name>
    <name type="common">Coffee berry borer</name>
    <dbReference type="NCBI Taxonomy" id="57062"/>
    <lineage>
        <taxon>Eukaryota</taxon>
        <taxon>Metazoa</taxon>
        <taxon>Ecdysozoa</taxon>
        <taxon>Arthropoda</taxon>
        <taxon>Hexapoda</taxon>
        <taxon>Insecta</taxon>
        <taxon>Pterygota</taxon>
        <taxon>Neoptera</taxon>
        <taxon>Endopterygota</taxon>
        <taxon>Coleoptera</taxon>
        <taxon>Polyphaga</taxon>
        <taxon>Cucujiformia</taxon>
        <taxon>Curculionidae</taxon>
        <taxon>Scolytinae</taxon>
        <taxon>Hypothenemus</taxon>
    </lineage>
</organism>
<evidence type="ECO:0000313" key="3">
    <source>
        <dbReference type="Proteomes" id="UP001566132"/>
    </source>
</evidence>
<proteinExistence type="predicted"/>
<keyword evidence="1" id="KW-0732">Signal</keyword>
<accession>A0ABD1F1Y3</accession>
<feature type="chain" id="PRO_5044894055" evidence="1">
    <location>
        <begin position="19"/>
        <end position="135"/>
    </location>
</feature>
<gene>
    <name evidence="2" type="ORF">ABEB36_004031</name>
</gene>
<comment type="caution">
    <text evidence="2">The sequence shown here is derived from an EMBL/GenBank/DDBJ whole genome shotgun (WGS) entry which is preliminary data.</text>
</comment>
<evidence type="ECO:0000313" key="2">
    <source>
        <dbReference type="EMBL" id="KAL1509268.1"/>
    </source>
</evidence>